<dbReference type="SUPFAM" id="SSF51735">
    <property type="entry name" value="NAD(P)-binding Rossmann-fold domains"/>
    <property type="match status" value="1"/>
</dbReference>
<dbReference type="InterPro" id="IPR002347">
    <property type="entry name" value="SDR_fam"/>
</dbReference>
<dbReference type="Gene3D" id="3.40.50.720">
    <property type="entry name" value="NAD(P)-binding Rossmann-like Domain"/>
    <property type="match status" value="1"/>
</dbReference>
<feature type="compositionally biased region" description="Polar residues" evidence="3">
    <location>
        <begin position="108"/>
        <end position="127"/>
    </location>
</feature>
<evidence type="ECO:0000256" key="3">
    <source>
        <dbReference type="SAM" id="MobiDB-lite"/>
    </source>
</evidence>
<proteinExistence type="inferred from homology"/>
<evidence type="ECO:0000256" key="1">
    <source>
        <dbReference type="ARBA" id="ARBA00006484"/>
    </source>
</evidence>
<reference evidence="4 5" key="1">
    <citation type="submission" date="2016-05" db="EMBL/GenBank/DDBJ databases">
        <title>Genome sequencing of Trichophyton violaceum CMCC(F)T3l isolated from hair.</title>
        <authorList>
            <person name="Zhan P."/>
            <person name="Tao Y."/>
            <person name="Liu W."/>
        </authorList>
    </citation>
    <scope>NUCLEOTIDE SEQUENCE [LARGE SCALE GENOMIC DNA]</scope>
    <source>
        <strain evidence="5">CMCC(F)T3l</strain>
    </source>
</reference>
<keyword evidence="2" id="KW-0560">Oxidoreductase</keyword>
<dbReference type="GO" id="GO:0016491">
    <property type="term" value="F:oxidoreductase activity"/>
    <property type="evidence" value="ECO:0007669"/>
    <property type="project" value="UniProtKB-KW"/>
</dbReference>
<name>A0A178FDW4_TRIVO</name>
<dbReference type="InterPro" id="IPR051911">
    <property type="entry name" value="SDR_oxidoreductase"/>
</dbReference>
<dbReference type="PRINTS" id="PR00081">
    <property type="entry name" value="GDHRDH"/>
</dbReference>
<dbReference type="InterPro" id="IPR036291">
    <property type="entry name" value="NAD(P)-bd_dom_sf"/>
</dbReference>
<feature type="region of interest" description="Disordered" evidence="3">
    <location>
        <begin position="91"/>
        <end position="150"/>
    </location>
</feature>
<accession>A0A178FDW4</accession>
<dbReference type="OrthoDB" id="1274115at2759"/>
<comment type="caution">
    <text evidence="4">The sequence shown here is derived from an EMBL/GenBank/DDBJ whole genome shotgun (WGS) entry which is preliminary data.</text>
</comment>
<protein>
    <submittedName>
        <fullName evidence="4">Uncharacterized protein</fullName>
    </submittedName>
</protein>
<dbReference type="EMBL" id="LHPN01000013">
    <property type="protein sequence ID" value="OAL69607.1"/>
    <property type="molecule type" value="Genomic_DNA"/>
</dbReference>
<organism evidence="4 5">
    <name type="scientific">Trichophyton violaceum</name>
    <dbReference type="NCBI Taxonomy" id="34388"/>
    <lineage>
        <taxon>Eukaryota</taxon>
        <taxon>Fungi</taxon>
        <taxon>Dikarya</taxon>
        <taxon>Ascomycota</taxon>
        <taxon>Pezizomycotina</taxon>
        <taxon>Eurotiomycetes</taxon>
        <taxon>Eurotiomycetidae</taxon>
        <taxon>Onygenales</taxon>
        <taxon>Arthrodermataceae</taxon>
        <taxon>Trichophyton</taxon>
    </lineage>
</organism>
<sequence>MFSQSRTWLITGTSSGLGLELVRIALRHGERVIATSRNPERIPAIDSDRFHTLQLDQNQPLEDIKARIDNFMAAFGGQIDIVVNNAAKSTMADSSPEKTRASPKRANVATSPHTTDNSSRGISADTKSSQTPAATSSTSASSIPPDDPKAKEERLLGFKQTTTQIEQMTKKEKRMFLLSRGHDLERSGNIPTHLWLLRPEFARVNLSVKNDDEKELKNVMANLEHLCEKRGRSIQYETVKPF</sequence>
<dbReference type="PANTHER" id="PTHR43976:SF16">
    <property type="entry name" value="SHORT-CHAIN DEHYDROGENASE_REDUCTASE FAMILY PROTEIN"/>
    <property type="match status" value="1"/>
</dbReference>
<evidence type="ECO:0000313" key="5">
    <source>
        <dbReference type="Proteomes" id="UP000243519"/>
    </source>
</evidence>
<gene>
    <name evidence="4" type="ORF">A7D00_6321</name>
</gene>
<dbReference type="Proteomes" id="UP000243519">
    <property type="component" value="Unassembled WGS sequence"/>
</dbReference>
<evidence type="ECO:0000256" key="2">
    <source>
        <dbReference type="ARBA" id="ARBA00023002"/>
    </source>
</evidence>
<dbReference type="AlphaFoldDB" id="A0A178FDW4"/>
<dbReference type="Pfam" id="PF00106">
    <property type="entry name" value="adh_short"/>
    <property type="match status" value="1"/>
</dbReference>
<comment type="similarity">
    <text evidence="1">Belongs to the short-chain dehydrogenases/reductases (SDR) family.</text>
</comment>
<dbReference type="PANTHER" id="PTHR43976">
    <property type="entry name" value="SHORT CHAIN DEHYDROGENASE"/>
    <property type="match status" value="1"/>
</dbReference>
<feature type="compositionally biased region" description="Low complexity" evidence="3">
    <location>
        <begin position="128"/>
        <end position="144"/>
    </location>
</feature>
<evidence type="ECO:0000313" key="4">
    <source>
        <dbReference type="EMBL" id="OAL69607.1"/>
    </source>
</evidence>
<keyword evidence="5" id="KW-1185">Reference proteome</keyword>